<sequence length="434" mass="47766">MLTPAEKSMSPMVLSFDDTTHSKEVAPPVQTTSISATGRHFPYELQELIVKCAVKENGRSPWLNLPHTGCTVNAGKGYLRMLLRLALVCTDWRVLVLPHLFAVAVLDCDPPTLSIDASYIQLFSAHPKYKDMVRTVVLRTFGYHPRMPKGVGTLYNSIARQCPCPMENLVLVKGGLTDASARRVKGSTLLRSVALVECCLTRKGIWSLLPQLAEGGKLVLDDILFWPLADSRPHVISADPQAITIALRNLSTITSRGDPFMEILRGVLLKGMSVFNCPGLSLSRATAREIGCNMEFFAYENDGAYDPPFELEDLPVLQKLHVVLNAAGLEEFYDWLLAGDSSALLDVVVNIAAFRMDPRDLVAKWSGIADALAPCYFGNLERVRIRLFVSPGSGLCRASAFTQLRTKLHAGSRIVEIDVVAEGCEAFTAKRWAF</sequence>
<dbReference type="AlphaFoldDB" id="A0A0D7B2J3"/>
<evidence type="ECO:0000313" key="1">
    <source>
        <dbReference type="EMBL" id="KIY64692.1"/>
    </source>
</evidence>
<dbReference type="EMBL" id="KN880623">
    <property type="protein sequence ID" value="KIY64692.1"/>
    <property type="molecule type" value="Genomic_DNA"/>
</dbReference>
<dbReference type="Proteomes" id="UP000054007">
    <property type="component" value="Unassembled WGS sequence"/>
</dbReference>
<keyword evidence="2" id="KW-1185">Reference proteome</keyword>
<evidence type="ECO:0008006" key="3">
    <source>
        <dbReference type="Google" id="ProtNLM"/>
    </source>
</evidence>
<name>A0A0D7B2J3_9AGAR</name>
<evidence type="ECO:0000313" key="2">
    <source>
        <dbReference type="Proteomes" id="UP000054007"/>
    </source>
</evidence>
<organism evidence="1 2">
    <name type="scientific">Cylindrobasidium torrendii FP15055 ss-10</name>
    <dbReference type="NCBI Taxonomy" id="1314674"/>
    <lineage>
        <taxon>Eukaryota</taxon>
        <taxon>Fungi</taxon>
        <taxon>Dikarya</taxon>
        <taxon>Basidiomycota</taxon>
        <taxon>Agaricomycotina</taxon>
        <taxon>Agaricomycetes</taxon>
        <taxon>Agaricomycetidae</taxon>
        <taxon>Agaricales</taxon>
        <taxon>Marasmiineae</taxon>
        <taxon>Physalacriaceae</taxon>
        <taxon>Cylindrobasidium</taxon>
    </lineage>
</organism>
<accession>A0A0D7B2J3</accession>
<proteinExistence type="predicted"/>
<protein>
    <recommendedName>
        <fullName evidence="3">F-box domain-containing protein</fullName>
    </recommendedName>
</protein>
<gene>
    <name evidence="1" type="ORF">CYLTODRAFT_413141</name>
</gene>
<reference evidence="1 2" key="1">
    <citation type="journal article" date="2015" name="Fungal Genet. Biol.">
        <title>Evolution of novel wood decay mechanisms in Agaricales revealed by the genome sequences of Fistulina hepatica and Cylindrobasidium torrendii.</title>
        <authorList>
            <person name="Floudas D."/>
            <person name="Held B.W."/>
            <person name="Riley R."/>
            <person name="Nagy L.G."/>
            <person name="Koehler G."/>
            <person name="Ransdell A.S."/>
            <person name="Younus H."/>
            <person name="Chow J."/>
            <person name="Chiniquy J."/>
            <person name="Lipzen A."/>
            <person name="Tritt A."/>
            <person name="Sun H."/>
            <person name="Haridas S."/>
            <person name="LaButti K."/>
            <person name="Ohm R.A."/>
            <person name="Kues U."/>
            <person name="Blanchette R.A."/>
            <person name="Grigoriev I.V."/>
            <person name="Minto R.E."/>
            <person name="Hibbett D.S."/>
        </authorList>
    </citation>
    <scope>NUCLEOTIDE SEQUENCE [LARGE SCALE GENOMIC DNA]</scope>
    <source>
        <strain evidence="1 2">FP15055 ss-10</strain>
    </source>
</reference>